<keyword evidence="3" id="KW-0328">Glycosyltransferase</keyword>
<dbReference type="CDD" id="cd06223">
    <property type="entry name" value="PRTases_typeI"/>
    <property type="match status" value="1"/>
</dbReference>
<dbReference type="Gene3D" id="3.40.50.2020">
    <property type="match status" value="1"/>
</dbReference>
<dbReference type="PANTHER" id="PTHR43218">
    <property type="entry name" value="PHOSPHORIBOSYLTRANSFERASE-RELATED"/>
    <property type="match status" value="1"/>
</dbReference>
<dbReference type="NCBIfam" id="NF004689">
    <property type="entry name" value="PRK06031.1"/>
    <property type="match status" value="1"/>
</dbReference>
<gene>
    <name evidence="3" type="ORF">EFD55_21845</name>
    <name evidence="2" type="ORF">FHS26_004354</name>
</gene>
<dbReference type="OrthoDB" id="7060065at2"/>
<feature type="domain" description="Phosphoribosyltransferase" evidence="1">
    <location>
        <begin position="62"/>
        <end position="196"/>
    </location>
</feature>
<sequence>MTGVPDIAPHDFWQEIHPPGTFVDAGEFTSFYVATLEDGRQLRLPIRVLDDGDHALASLIVNQASFAVLDALAESLAEKIRPMHADIVAGLPTLGLTLAAAVAQKLGHGRFVPLGTSRKFWYRDELSVALSSITTPTQQKRLYIDPRMLPLLEGRRVALIDDVISSGASIVAGLDLLTACGIEPVVIGAAMLQSKRWRERLAAAGPQWMARTVGVFATPMLERNAAGRWQAPGSSSRT</sequence>
<reference evidence="3 4" key="1">
    <citation type="submission" date="2018-11" db="EMBL/GenBank/DDBJ databases">
        <authorList>
            <person name="Huo Y."/>
        </authorList>
    </citation>
    <scope>NUCLEOTIDE SEQUENCE [LARGE SCALE GENOMIC DNA]</scope>
    <source>
        <strain evidence="3 4">DSM 30132</strain>
    </source>
</reference>
<keyword evidence="3" id="KW-0808">Transferase</keyword>
<dbReference type="Pfam" id="PF00156">
    <property type="entry name" value="Pribosyltran"/>
    <property type="match status" value="1"/>
</dbReference>
<dbReference type="InterPro" id="IPR000836">
    <property type="entry name" value="PRTase_dom"/>
</dbReference>
<name>A0A427MH02_9HYPH</name>
<evidence type="ECO:0000313" key="4">
    <source>
        <dbReference type="Proteomes" id="UP000277279"/>
    </source>
</evidence>
<dbReference type="EMBL" id="RJJT01000015">
    <property type="protein sequence ID" value="RSB67156.1"/>
    <property type="molecule type" value="Genomic_DNA"/>
</dbReference>
<keyword evidence="5" id="KW-1185">Reference proteome</keyword>
<evidence type="ECO:0000313" key="5">
    <source>
        <dbReference type="Proteomes" id="UP000518315"/>
    </source>
</evidence>
<proteinExistence type="predicted"/>
<dbReference type="Proteomes" id="UP000277279">
    <property type="component" value="Unassembled WGS sequence"/>
</dbReference>
<evidence type="ECO:0000259" key="1">
    <source>
        <dbReference type="Pfam" id="PF00156"/>
    </source>
</evidence>
<dbReference type="SUPFAM" id="SSF53271">
    <property type="entry name" value="PRTase-like"/>
    <property type="match status" value="1"/>
</dbReference>
<dbReference type="EMBL" id="JACHXH010000015">
    <property type="protein sequence ID" value="MBB3136599.1"/>
    <property type="molecule type" value="Genomic_DNA"/>
</dbReference>
<reference evidence="2 5" key="2">
    <citation type="submission" date="2020-08" db="EMBL/GenBank/DDBJ databases">
        <title>Genomic Encyclopedia of Type Strains, Phase III (KMG-III): the genomes of soil and plant-associated and newly described type strains.</title>
        <authorList>
            <person name="Whitman W."/>
        </authorList>
    </citation>
    <scope>NUCLEOTIDE SEQUENCE [LARGE SCALE GENOMIC DNA]</scope>
    <source>
        <strain evidence="2 5">CECT 4113</strain>
    </source>
</reference>
<dbReference type="InterPro" id="IPR029057">
    <property type="entry name" value="PRTase-like"/>
</dbReference>
<accession>A0A427MH02</accession>
<dbReference type="PANTHER" id="PTHR43218:SF1">
    <property type="entry name" value="PHOSPHORIBOSYLTRANSFERASE"/>
    <property type="match status" value="1"/>
</dbReference>
<dbReference type="AlphaFoldDB" id="A0A427MH02"/>
<evidence type="ECO:0000313" key="2">
    <source>
        <dbReference type="EMBL" id="MBB3136599.1"/>
    </source>
</evidence>
<dbReference type="GO" id="GO:0016757">
    <property type="term" value="F:glycosyltransferase activity"/>
    <property type="evidence" value="ECO:0007669"/>
    <property type="project" value="UniProtKB-KW"/>
</dbReference>
<protein>
    <submittedName>
        <fullName evidence="2 3">Phosphoribosyltransferase</fullName>
    </submittedName>
</protein>
<evidence type="ECO:0000313" key="3">
    <source>
        <dbReference type="EMBL" id="RSB67156.1"/>
    </source>
</evidence>
<organism evidence="3 4">
    <name type="scientific">Rhizobium pisi</name>
    <dbReference type="NCBI Taxonomy" id="574561"/>
    <lineage>
        <taxon>Bacteria</taxon>
        <taxon>Pseudomonadati</taxon>
        <taxon>Pseudomonadota</taxon>
        <taxon>Alphaproteobacteria</taxon>
        <taxon>Hyphomicrobiales</taxon>
        <taxon>Rhizobiaceae</taxon>
        <taxon>Rhizobium/Agrobacterium group</taxon>
        <taxon>Rhizobium</taxon>
    </lineage>
</organism>
<comment type="caution">
    <text evidence="3">The sequence shown here is derived from an EMBL/GenBank/DDBJ whole genome shotgun (WGS) entry which is preliminary data.</text>
</comment>
<dbReference type="Proteomes" id="UP000518315">
    <property type="component" value="Unassembled WGS sequence"/>
</dbReference>